<dbReference type="Gene3D" id="1.10.510.10">
    <property type="entry name" value="Transferase(Phosphotransferase) domain 1"/>
    <property type="match status" value="1"/>
</dbReference>
<comment type="caution">
    <text evidence="11">The sequence shown here is derived from an EMBL/GenBank/DDBJ whole genome shotgun (WGS) entry which is preliminary data.</text>
</comment>
<accession>A0A0J9HLP3</accession>
<proteinExistence type="predicted"/>
<dbReference type="GO" id="GO:0004674">
    <property type="term" value="F:protein serine/threonine kinase activity"/>
    <property type="evidence" value="ECO:0007669"/>
    <property type="project" value="UniProtKB-KW"/>
</dbReference>
<evidence type="ECO:0000313" key="12">
    <source>
        <dbReference type="Proteomes" id="UP000033607"/>
    </source>
</evidence>
<evidence type="ECO:0000256" key="3">
    <source>
        <dbReference type="ARBA" id="ARBA00022679"/>
    </source>
</evidence>
<comment type="catalytic activity">
    <reaction evidence="7">
        <text>L-threonyl-[protein] + ATP = O-phospho-L-threonyl-[protein] + ADP + H(+)</text>
        <dbReference type="Rhea" id="RHEA:46608"/>
        <dbReference type="Rhea" id="RHEA-COMP:11060"/>
        <dbReference type="Rhea" id="RHEA-COMP:11605"/>
        <dbReference type="ChEBI" id="CHEBI:15378"/>
        <dbReference type="ChEBI" id="CHEBI:30013"/>
        <dbReference type="ChEBI" id="CHEBI:30616"/>
        <dbReference type="ChEBI" id="CHEBI:61977"/>
        <dbReference type="ChEBI" id="CHEBI:456216"/>
        <dbReference type="EC" id="2.7.11.1"/>
    </reaction>
</comment>
<dbReference type="Proteomes" id="UP000033607">
    <property type="component" value="Unassembled WGS sequence"/>
</dbReference>
<dbReference type="InterPro" id="IPR000719">
    <property type="entry name" value="Prot_kinase_dom"/>
</dbReference>
<evidence type="ECO:0000313" key="11">
    <source>
        <dbReference type="EMBL" id="KMW70104.1"/>
    </source>
</evidence>
<dbReference type="PATRIC" id="fig|1637645.4.peg.5237"/>
<evidence type="ECO:0000256" key="4">
    <source>
        <dbReference type="ARBA" id="ARBA00022741"/>
    </source>
</evidence>
<dbReference type="PROSITE" id="PS00107">
    <property type="entry name" value="PROTEIN_KINASE_ATP"/>
    <property type="match status" value="1"/>
</dbReference>
<keyword evidence="3" id="KW-0808">Transferase</keyword>
<dbReference type="PANTHER" id="PTHR24363:SF0">
    <property type="entry name" value="SERINE_THREONINE KINASE LIKE DOMAIN CONTAINING 1"/>
    <property type="match status" value="1"/>
</dbReference>
<dbReference type="EC" id="2.7.11.1" evidence="1"/>
<dbReference type="SMART" id="SM00220">
    <property type="entry name" value="S_TKc"/>
    <property type="match status" value="1"/>
</dbReference>
<dbReference type="CDD" id="cd14014">
    <property type="entry name" value="STKc_PknB_like"/>
    <property type="match status" value="1"/>
</dbReference>
<gene>
    <name evidence="11" type="ORF">WN50_37860</name>
</gene>
<dbReference type="CDD" id="cd16383">
    <property type="entry name" value="GUN4"/>
    <property type="match status" value="1"/>
</dbReference>
<keyword evidence="4 9" id="KW-0547">Nucleotide-binding</keyword>
<dbReference type="InterPro" id="IPR008629">
    <property type="entry name" value="GUN4-like"/>
</dbReference>
<keyword evidence="2" id="KW-0723">Serine/threonine-protein kinase</keyword>
<dbReference type="InterPro" id="IPR011009">
    <property type="entry name" value="Kinase-like_dom_sf"/>
</dbReference>
<feature type="binding site" evidence="9">
    <location>
        <position position="64"/>
    </location>
    <ligand>
        <name>ATP</name>
        <dbReference type="ChEBI" id="CHEBI:30616"/>
    </ligand>
</feature>
<evidence type="ECO:0000256" key="9">
    <source>
        <dbReference type="PROSITE-ProRule" id="PRU10141"/>
    </source>
</evidence>
<dbReference type="InterPro" id="IPR037215">
    <property type="entry name" value="GUN4-like_sf"/>
</dbReference>
<dbReference type="Gene3D" id="1.10.10.1770">
    <property type="entry name" value="Gun4-like"/>
    <property type="match status" value="1"/>
</dbReference>
<dbReference type="OrthoDB" id="437733at2"/>
<evidence type="ECO:0000256" key="1">
    <source>
        <dbReference type="ARBA" id="ARBA00012513"/>
    </source>
</evidence>
<dbReference type="RefSeq" id="WP_049560799.1">
    <property type="nucleotide sequence ID" value="NZ_LATL02000263.1"/>
</dbReference>
<reference evidence="11 12" key="1">
    <citation type="submission" date="2015-06" db="EMBL/GenBank/DDBJ databases">
        <title>Draft genome assembly of filamentous brackish cyanobacterium Limnoraphis robusta strain CS-951.</title>
        <authorList>
            <person name="Willis A."/>
            <person name="Parks M."/>
            <person name="Burford M.A."/>
        </authorList>
    </citation>
    <scope>NUCLEOTIDE SEQUENCE [LARGE SCALE GENOMIC DNA]</scope>
    <source>
        <strain evidence="11 12">CS-951</strain>
    </source>
</reference>
<evidence type="ECO:0000256" key="8">
    <source>
        <dbReference type="ARBA" id="ARBA00048679"/>
    </source>
</evidence>
<evidence type="ECO:0000256" key="7">
    <source>
        <dbReference type="ARBA" id="ARBA00047899"/>
    </source>
</evidence>
<dbReference type="SUPFAM" id="SSF56112">
    <property type="entry name" value="Protein kinase-like (PK-like)"/>
    <property type="match status" value="1"/>
</dbReference>
<evidence type="ECO:0000259" key="10">
    <source>
        <dbReference type="PROSITE" id="PS50011"/>
    </source>
</evidence>
<name>A0A0J9HLP3_9CYAN</name>
<dbReference type="EMBL" id="LATL02000263">
    <property type="protein sequence ID" value="KMW70104.1"/>
    <property type="molecule type" value="Genomic_DNA"/>
</dbReference>
<dbReference type="AlphaFoldDB" id="A0A0J9HLP3"/>
<organism evidence="11 12">
    <name type="scientific">Limnoraphis robusta CS-951</name>
    <dbReference type="NCBI Taxonomy" id="1637645"/>
    <lineage>
        <taxon>Bacteria</taxon>
        <taxon>Bacillati</taxon>
        <taxon>Cyanobacteriota</taxon>
        <taxon>Cyanophyceae</taxon>
        <taxon>Oscillatoriophycideae</taxon>
        <taxon>Oscillatoriales</taxon>
        <taxon>Sirenicapillariaceae</taxon>
        <taxon>Limnoraphis</taxon>
    </lineage>
</organism>
<dbReference type="InterPro" id="IPR017441">
    <property type="entry name" value="Protein_kinase_ATP_BS"/>
</dbReference>
<comment type="catalytic activity">
    <reaction evidence="8">
        <text>L-seryl-[protein] + ATP = O-phospho-L-seryl-[protein] + ADP + H(+)</text>
        <dbReference type="Rhea" id="RHEA:17989"/>
        <dbReference type="Rhea" id="RHEA-COMP:9863"/>
        <dbReference type="Rhea" id="RHEA-COMP:11604"/>
        <dbReference type="ChEBI" id="CHEBI:15378"/>
        <dbReference type="ChEBI" id="CHEBI:29999"/>
        <dbReference type="ChEBI" id="CHEBI:30616"/>
        <dbReference type="ChEBI" id="CHEBI:83421"/>
        <dbReference type="ChEBI" id="CHEBI:456216"/>
        <dbReference type="EC" id="2.7.11.1"/>
    </reaction>
</comment>
<feature type="domain" description="Protein kinase" evidence="10">
    <location>
        <begin position="33"/>
        <end position="289"/>
    </location>
</feature>
<protein>
    <recommendedName>
        <fullName evidence="1">non-specific serine/threonine protein kinase</fullName>
        <ecNumber evidence="1">2.7.11.1</ecNumber>
    </recommendedName>
</protein>
<dbReference type="Pfam" id="PF00069">
    <property type="entry name" value="Pkinase"/>
    <property type="match status" value="1"/>
</dbReference>
<keyword evidence="6 9" id="KW-0067">ATP-binding</keyword>
<evidence type="ECO:0000256" key="5">
    <source>
        <dbReference type="ARBA" id="ARBA00022777"/>
    </source>
</evidence>
<dbReference type="SUPFAM" id="SSF140869">
    <property type="entry name" value="GUN4-like"/>
    <property type="match status" value="1"/>
</dbReference>
<dbReference type="GO" id="GO:0005524">
    <property type="term" value="F:ATP binding"/>
    <property type="evidence" value="ECO:0007669"/>
    <property type="project" value="UniProtKB-UniRule"/>
</dbReference>
<sequence length="485" mass="54919">MSQCLNPDCLFNNPPNTLFCQRCGVKLLLAERYRAVEIIGQGGFGRTFKAIDEFKPSKPFCVIKQFFPQAQGTETVEKAKQLFEQEAVRLDELGKHPQIPELYAYFTQDKRQYLVQEYIQGKNLQQELDESGTFNETQILQLLKKLLPVLYFVHKNQVIHRDVKPDNLIRRASDKQLFLVDFGAAKLATRTALAVTGTTIGSAGYAAPEQALGKANFSSDIYSLGVTCIHLLTQVEPFQLYDVSEGEWVWRDYLTNPINQKLGEVLDKMLQQAMKKRYQSIREIVNAISSQAAPSKILRIPPPPPPPTSLTKVIAAPPPPPPTQLIKVVSARGVDYSILQYFLSQKQWKDADEETAKLMLKVAGRDKDGWLDTGSIDNFPCEELRTINNLWIKYSNVRFGFTVQKQIYLETGNKLGQYNQTGWYRFGEEIGWKTKHGWLTTDNLNFSLSAPKGHLPRGLGPLGRREGAKLGIYRLVFSRLANCNL</sequence>
<evidence type="ECO:0000256" key="2">
    <source>
        <dbReference type="ARBA" id="ARBA00022527"/>
    </source>
</evidence>
<dbReference type="Gene3D" id="3.30.200.20">
    <property type="entry name" value="Phosphorylase Kinase, domain 1"/>
    <property type="match status" value="1"/>
</dbReference>
<dbReference type="PANTHER" id="PTHR24363">
    <property type="entry name" value="SERINE/THREONINE PROTEIN KINASE"/>
    <property type="match status" value="1"/>
</dbReference>
<dbReference type="Pfam" id="PF05419">
    <property type="entry name" value="GUN4"/>
    <property type="match status" value="1"/>
</dbReference>
<keyword evidence="5 11" id="KW-0418">Kinase</keyword>
<dbReference type="Gene3D" id="1.25.40.620">
    <property type="match status" value="1"/>
</dbReference>
<dbReference type="PROSITE" id="PS50011">
    <property type="entry name" value="PROTEIN_KINASE_DOM"/>
    <property type="match status" value="1"/>
</dbReference>
<evidence type="ECO:0000256" key="6">
    <source>
        <dbReference type="ARBA" id="ARBA00022840"/>
    </source>
</evidence>